<accession>A0ABW3RYS7</accession>
<proteinExistence type="predicted"/>
<reference evidence="3" key="1">
    <citation type="journal article" date="2019" name="Int. J. Syst. Evol. Microbiol.">
        <title>The Global Catalogue of Microorganisms (GCM) 10K type strain sequencing project: providing services to taxonomists for standard genome sequencing and annotation.</title>
        <authorList>
            <consortium name="The Broad Institute Genomics Platform"/>
            <consortium name="The Broad Institute Genome Sequencing Center for Infectious Disease"/>
            <person name="Wu L."/>
            <person name="Ma J."/>
        </authorList>
    </citation>
    <scope>NUCLEOTIDE SEQUENCE [LARGE SCALE GENOMIC DNA]</scope>
    <source>
        <strain evidence="3">CCUG 59189</strain>
    </source>
</reference>
<evidence type="ECO:0000256" key="1">
    <source>
        <dbReference type="SAM" id="MobiDB-lite"/>
    </source>
</evidence>
<name>A0ABW3RYS7_9BACL</name>
<organism evidence="2 3">
    <name type="scientific">Paenibacillus puldeungensis</name>
    <dbReference type="NCBI Taxonomy" id="696536"/>
    <lineage>
        <taxon>Bacteria</taxon>
        <taxon>Bacillati</taxon>
        <taxon>Bacillota</taxon>
        <taxon>Bacilli</taxon>
        <taxon>Bacillales</taxon>
        <taxon>Paenibacillaceae</taxon>
        <taxon>Paenibacillus</taxon>
    </lineage>
</organism>
<dbReference type="EMBL" id="JBHTLM010000009">
    <property type="protein sequence ID" value="MFD1177393.1"/>
    <property type="molecule type" value="Genomic_DNA"/>
</dbReference>
<evidence type="ECO:0000313" key="2">
    <source>
        <dbReference type="EMBL" id="MFD1177393.1"/>
    </source>
</evidence>
<evidence type="ECO:0000313" key="3">
    <source>
        <dbReference type="Proteomes" id="UP001597262"/>
    </source>
</evidence>
<feature type="region of interest" description="Disordered" evidence="1">
    <location>
        <begin position="204"/>
        <end position="223"/>
    </location>
</feature>
<dbReference type="RefSeq" id="WP_379319841.1">
    <property type="nucleotide sequence ID" value="NZ_JBHTLM010000009.1"/>
</dbReference>
<dbReference type="Proteomes" id="UP001597262">
    <property type="component" value="Unassembled WGS sequence"/>
</dbReference>
<protein>
    <recommendedName>
        <fullName evidence="4">Post-SET domain-containing protein</fullName>
    </recommendedName>
</protein>
<evidence type="ECO:0008006" key="4">
    <source>
        <dbReference type="Google" id="ProtNLM"/>
    </source>
</evidence>
<keyword evidence="3" id="KW-1185">Reference proteome</keyword>
<comment type="caution">
    <text evidence="2">The sequence shown here is derived from an EMBL/GenBank/DDBJ whole genome shotgun (WGS) entry which is preliminary data.</text>
</comment>
<sequence>MSQNDTPMPPEGISIQFNENEALIEWIEGHTVSVPLASDWGESPNALLQQLREQPDKLVALLEKGAEGISMLLPASPPWPAHGIEGARGRARCSCGEPACAEPARAIAYGAAAWAADAELRLRALGWTREALLSAVWGAWAAEAPLPDPEAALRHTAGPPEAEKRPAAPAGAVMAEWLAEAAEQGRLHQPGPEFHDVRVELRSAAAGSGPAPQGPDPGPWAALLPGVPGAAKGLALVAAQVMQRAEALAAALPRKPRRP</sequence>
<gene>
    <name evidence="2" type="ORF">ACFQ3W_13945</name>
</gene>